<gene>
    <name evidence="1" type="ORF">O6H91_03G101600</name>
</gene>
<protein>
    <submittedName>
        <fullName evidence="1">Uncharacterized protein</fullName>
    </submittedName>
</protein>
<keyword evidence="2" id="KW-1185">Reference proteome</keyword>
<accession>A0ACC2E9P5</accession>
<evidence type="ECO:0000313" key="1">
    <source>
        <dbReference type="EMBL" id="KAJ7563224.1"/>
    </source>
</evidence>
<dbReference type="Proteomes" id="UP001162992">
    <property type="component" value="Chromosome 3"/>
</dbReference>
<sequence length="225" mass="25710">MDVERKEERARETEETFHLVMIDMASCVLEGEAEGRGEQSVPLLQLLRRFLDLQQRRALAYSRLHSGFAEYGKSGSELVYNKLCTEITSEFNECSQQVLEVESELRRSSIARDDLAQVLQDVQYHEKKKLQMTAILQVLKRAGRPSEQDHNSEISQQVNCSHLHSPTKCETSDFKSFYIGDTEADAEYEGAFKEAVGALQDAVTAINEHMETIRYEIQDLDRDGK</sequence>
<evidence type="ECO:0000313" key="2">
    <source>
        <dbReference type="Proteomes" id="UP001162992"/>
    </source>
</evidence>
<organism evidence="1 2">
    <name type="scientific">Diphasiastrum complanatum</name>
    <name type="common">Issler's clubmoss</name>
    <name type="synonym">Lycopodium complanatum</name>
    <dbReference type="NCBI Taxonomy" id="34168"/>
    <lineage>
        <taxon>Eukaryota</taxon>
        <taxon>Viridiplantae</taxon>
        <taxon>Streptophyta</taxon>
        <taxon>Embryophyta</taxon>
        <taxon>Tracheophyta</taxon>
        <taxon>Lycopodiopsida</taxon>
        <taxon>Lycopodiales</taxon>
        <taxon>Lycopodiaceae</taxon>
        <taxon>Lycopodioideae</taxon>
        <taxon>Diphasiastrum</taxon>
    </lineage>
</organism>
<comment type="caution">
    <text evidence="1">The sequence shown here is derived from an EMBL/GenBank/DDBJ whole genome shotgun (WGS) entry which is preliminary data.</text>
</comment>
<dbReference type="EMBL" id="CM055094">
    <property type="protein sequence ID" value="KAJ7563224.1"/>
    <property type="molecule type" value="Genomic_DNA"/>
</dbReference>
<name>A0ACC2E9P5_DIPCM</name>
<reference evidence="2" key="1">
    <citation type="journal article" date="2024" name="Proc. Natl. Acad. Sci. U.S.A.">
        <title>Extraordinary preservation of gene collinearity over three hundred million years revealed in homosporous lycophytes.</title>
        <authorList>
            <person name="Li C."/>
            <person name="Wickell D."/>
            <person name="Kuo L.Y."/>
            <person name="Chen X."/>
            <person name="Nie B."/>
            <person name="Liao X."/>
            <person name="Peng D."/>
            <person name="Ji J."/>
            <person name="Jenkins J."/>
            <person name="Williams M."/>
            <person name="Shu S."/>
            <person name="Plott C."/>
            <person name="Barry K."/>
            <person name="Rajasekar S."/>
            <person name="Grimwood J."/>
            <person name="Han X."/>
            <person name="Sun S."/>
            <person name="Hou Z."/>
            <person name="He W."/>
            <person name="Dai G."/>
            <person name="Sun C."/>
            <person name="Schmutz J."/>
            <person name="Leebens-Mack J.H."/>
            <person name="Li F.W."/>
            <person name="Wang L."/>
        </authorList>
    </citation>
    <scope>NUCLEOTIDE SEQUENCE [LARGE SCALE GENOMIC DNA]</scope>
    <source>
        <strain evidence="2">cv. PW_Plant_1</strain>
    </source>
</reference>
<proteinExistence type="predicted"/>